<feature type="transmembrane region" description="Helical" evidence="1">
    <location>
        <begin position="37"/>
        <end position="57"/>
    </location>
</feature>
<evidence type="ECO:0000256" key="1">
    <source>
        <dbReference type="SAM" id="Phobius"/>
    </source>
</evidence>
<dbReference type="EMBL" id="VIXA01000004">
    <property type="protein sequence ID" value="TWG11963.1"/>
    <property type="molecule type" value="Genomic_DNA"/>
</dbReference>
<keyword evidence="1" id="KW-1133">Transmembrane helix</keyword>
<organism evidence="3 4">
    <name type="scientific">Micromonospora palomenae</name>
    <dbReference type="NCBI Taxonomy" id="1461247"/>
    <lineage>
        <taxon>Bacteria</taxon>
        <taxon>Bacillati</taxon>
        <taxon>Actinomycetota</taxon>
        <taxon>Actinomycetes</taxon>
        <taxon>Micromonosporales</taxon>
        <taxon>Micromonosporaceae</taxon>
        <taxon>Micromonospora</taxon>
    </lineage>
</organism>
<feature type="transmembrane region" description="Helical" evidence="1">
    <location>
        <begin position="139"/>
        <end position="163"/>
    </location>
</feature>
<gene>
    <name evidence="3" type="ORF">FHX75_14293</name>
</gene>
<feature type="domain" description="Potassium channel" evidence="2">
    <location>
        <begin position="90"/>
        <end position="166"/>
    </location>
</feature>
<dbReference type="AlphaFoldDB" id="A0A561VK26"/>
<dbReference type="Proteomes" id="UP000319927">
    <property type="component" value="Unassembled WGS sequence"/>
</dbReference>
<keyword evidence="1" id="KW-0472">Membrane</keyword>
<evidence type="ECO:0000259" key="2">
    <source>
        <dbReference type="Pfam" id="PF07885"/>
    </source>
</evidence>
<keyword evidence="4" id="KW-1185">Reference proteome</keyword>
<sequence length="175" mass="18407">MSGDGSHRRKLRRAVGACLLLVLAYFLVPVAPDPNGLRLALRSAGTLLLVLIVSLLVTGQVRRQLANRAPTGDQGIRALIRLGVALVAAVLTFALADYVVAWSSPGQFAGLETRVDALYFALATLTTIGYGDVSAQGQVARAVVCVQMVFSIGVVATGASVLVKQLTGRLRPGRR</sequence>
<dbReference type="InterPro" id="IPR013099">
    <property type="entry name" value="K_chnl_dom"/>
</dbReference>
<reference evidence="3 4" key="1">
    <citation type="submission" date="2019-06" db="EMBL/GenBank/DDBJ databases">
        <title>Sequencing the genomes of 1000 actinobacteria strains.</title>
        <authorList>
            <person name="Klenk H.-P."/>
        </authorList>
    </citation>
    <scope>NUCLEOTIDE SEQUENCE [LARGE SCALE GENOMIC DNA]</scope>
    <source>
        <strain evidence="3 4">DSM 102131</strain>
    </source>
</reference>
<proteinExistence type="predicted"/>
<dbReference type="RefSeq" id="WP_154942994.1">
    <property type="nucleotide sequence ID" value="NZ_VIXA01000004.1"/>
</dbReference>
<dbReference type="SUPFAM" id="SSF81324">
    <property type="entry name" value="Voltage-gated potassium channels"/>
    <property type="match status" value="1"/>
</dbReference>
<accession>A0A561VK26</accession>
<dbReference type="Pfam" id="PF07885">
    <property type="entry name" value="Ion_trans_2"/>
    <property type="match status" value="1"/>
</dbReference>
<evidence type="ECO:0000313" key="4">
    <source>
        <dbReference type="Proteomes" id="UP000319927"/>
    </source>
</evidence>
<name>A0A561VK26_9ACTN</name>
<feature type="transmembrane region" description="Helical" evidence="1">
    <location>
        <begin position="78"/>
        <end position="101"/>
    </location>
</feature>
<keyword evidence="1" id="KW-0812">Transmembrane</keyword>
<comment type="caution">
    <text evidence="3">The sequence shown here is derived from an EMBL/GenBank/DDBJ whole genome shotgun (WGS) entry which is preliminary data.</text>
</comment>
<dbReference type="Gene3D" id="1.10.287.70">
    <property type="match status" value="1"/>
</dbReference>
<dbReference type="OrthoDB" id="9799090at2"/>
<feature type="transmembrane region" description="Helical" evidence="1">
    <location>
        <begin position="12"/>
        <end position="31"/>
    </location>
</feature>
<evidence type="ECO:0000313" key="3">
    <source>
        <dbReference type="EMBL" id="TWG11963.1"/>
    </source>
</evidence>
<protein>
    <submittedName>
        <fullName evidence="3">Ion channel</fullName>
    </submittedName>
</protein>